<evidence type="ECO:0000313" key="2">
    <source>
        <dbReference type="EMBL" id="AZG44567.1"/>
    </source>
</evidence>
<sequence length="280" mass="30431">MSRQKQSSRSGRRGRTQGRREVDRARPWLSGGLPRIHRELTQAYRDLSVEWVAYVDMVSARDAEYDTELDALAAAGHGPGDADFDAVAAQKLDNTSLYRMLCGNVMHSATAVEVLHNLTPVWVPEAVNDALASIEVPTGDARSLTGIGASGLFVFSKSPVRARESLPGGQTMPEVDVDGVLWWTKTAGHGSASSALAEGVPRRLMLAPLTRSRDLQWLRGDGWRTSTLTEVTCFDVTTVRGVDVQEALWPCVELLARIGTALQHKSLRRVGESIATLDAA</sequence>
<evidence type="ECO:0000313" key="3">
    <source>
        <dbReference type="Proteomes" id="UP000271469"/>
    </source>
</evidence>
<feature type="region of interest" description="Disordered" evidence="1">
    <location>
        <begin position="1"/>
        <end position="26"/>
    </location>
</feature>
<reference evidence="2 3" key="1">
    <citation type="submission" date="2018-11" db="EMBL/GenBank/DDBJ databases">
        <title>Gordonia insulae sp. nov., isolated from an island soil.</title>
        <authorList>
            <person name="Kim Y.S."/>
            <person name="Kim S.B."/>
        </authorList>
    </citation>
    <scope>NUCLEOTIDE SEQUENCE [LARGE SCALE GENOMIC DNA]</scope>
    <source>
        <strain evidence="2 3">MMS17-SY073</strain>
    </source>
</reference>
<dbReference type="Proteomes" id="UP000271469">
    <property type="component" value="Chromosome"/>
</dbReference>
<keyword evidence="3" id="KW-1185">Reference proteome</keyword>
<dbReference type="EMBL" id="CP033972">
    <property type="protein sequence ID" value="AZG44567.1"/>
    <property type="molecule type" value="Genomic_DNA"/>
</dbReference>
<dbReference type="AlphaFoldDB" id="A0A3G8JHJ6"/>
<accession>A0A3G8JHJ6</accession>
<evidence type="ECO:0000256" key="1">
    <source>
        <dbReference type="SAM" id="MobiDB-lite"/>
    </source>
</evidence>
<proteinExistence type="predicted"/>
<gene>
    <name evidence="2" type="ORF">D7316_01153</name>
</gene>
<dbReference type="KEGG" id="gom:D7316_01153"/>
<protein>
    <submittedName>
        <fullName evidence="2">Uncharacterized protein</fullName>
    </submittedName>
</protein>
<organism evidence="2 3">
    <name type="scientific">Gordonia insulae</name>
    <dbReference type="NCBI Taxonomy" id="2420509"/>
    <lineage>
        <taxon>Bacteria</taxon>
        <taxon>Bacillati</taxon>
        <taxon>Actinomycetota</taxon>
        <taxon>Actinomycetes</taxon>
        <taxon>Mycobacteriales</taxon>
        <taxon>Gordoniaceae</taxon>
        <taxon>Gordonia</taxon>
    </lineage>
</organism>
<name>A0A3G8JHJ6_9ACTN</name>